<dbReference type="NCBIfam" id="TIGR00377">
    <property type="entry name" value="ant_ant_sig"/>
    <property type="match status" value="1"/>
</dbReference>
<organism evidence="4 5">
    <name type="scientific">Paenibacillus bovis</name>
    <dbReference type="NCBI Taxonomy" id="1616788"/>
    <lineage>
        <taxon>Bacteria</taxon>
        <taxon>Bacillati</taxon>
        <taxon>Bacillota</taxon>
        <taxon>Bacilli</taxon>
        <taxon>Bacillales</taxon>
        <taxon>Paenibacillaceae</taxon>
        <taxon>Paenibacillus</taxon>
    </lineage>
</organism>
<gene>
    <name evidence="4" type="ORF">AR543_15430</name>
</gene>
<comment type="similarity">
    <text evidence="1 2">Belongs to the anti-sigma-factor antagonist family.</text>
</comment>
<dbReference type="InterPro" id="IPR002645">
    <property type="entry name" value="STAS_dom"/>
</dbReference>
<dbReference type="PANTHER" id="PTHR33495:SF2">
    <property type="entry name" value="ANTI-SIGMA FACTOR ANTAGONIST TM_1081-RELATED"/>
    <property type="match status" value="1"/>
</dbReference>
<dbReference type="Gene3D" id="3.30.750.24">
    <property type="entry name" value="STAS domain"/>
    <property type="match status" value="1"/>
</dbReference>
<dbReference type="OrthoDB" id="2468251at2"/>
<reference evidence="4 5" key="2">
    <citation type="journal article" date="2016" name="Int. J. Syst. Evol. Microbiol.">
        <title>Paenibacillus bovis sp. nov., isolated from raw yak (Bos grunniens) milk.</title>
        <authorList>
            <person name="Gao C."/>
            <person name="Han J."/>
            <person name="Liu Z."/>
            <person name="Xu X."/>
            <person name="Hang F."/>
            <person name="Wu Z."/>
        </authorList>
    </citation>
    <scope>NUCLEOTIDE SEQUENCE [LARGE SCALE GENOMIC DNA]</scope>
    <source>
        <strain evidence="4 5">BD3526</strain>
    </source>
</reference>
<dbReference type="Pfam" id="PF01740">
    <property type="entry name" value="STAS"/>
    <property type="match status" value="1"/>
</dbReference>
<dbReference type="InterPro" id="IPR003658">
    <property type="entry name" value="Anti-sigma_ant"/>
</dbReference>
<accession>A0A172ZHY8</accession>
<dbReference type="PANTHER" id="PTHR33495">
    <property type="entry name" value="ANTI-SIGMA FACTOR ANTAGONIST TM_1081-RELATED-RELATED"/>
    <property type="match status" value="1"/>
</dbReference>
<dbReference type="PROSITE" id="PS50801">
    <property type="entry name" value="STAS"/>
    <property type="match status" value="1"/>
</dbReference>
<dbReference type="Proteomes" id="UP000078148">
    <property type="component" value="Chromosome"/>
</dbReference>
<evidence type="ECO:0000256" key="2">
    <source>
        <dbReference type="RuleBase" id="RU003749"/>
    </source>
</evidence>
<sequence>MFTYRLELIGQQITVYCEGDIDIDAGDTFEEQLEPELSEASNIILNLGAVQFVDSSGIGLLIKLVQDLQEQERQVWIEQTQPEVMEVFQLLQLDEILGKDTFR</sequence>
<protein>
    <recommendedName>
        <fullName evidence="2">Anti-sigma factor antagonist</fullName>
    </recommendedName>
</protein>
<reference evidence="5" key="1">
    <citation type="submission" date="2015-10" db="EMBL/GenBank/DDBJ databases">
        <title>Genome of Paenibacillus bovis sp. nov.</title>
        <authorList>
            <person name="Wu Z."/>
            <person name="Gao C."/>
            <person name="Liu Z."/>
            <person name="Zheng H."/>
        </authorList>
    </citation>
    <scope>NUCLEOTIDE SEQUENCE [LARGE SCALE GENOMIC DNA]</scope>
    <source>
        <strain evidence="5">BD3526</strain>
    </source>
</reference>
<evidence type="ECO:0000259" key="3">
    <source>
        <dbReference type="PROSITE" id="PS50801"/>
    </source>
</evidence>
<evidence type="ECO:0000313" key="5">
    <source>
        <dbReference type="Proteomes" id="UP000078148"/>
    </source>
</evidence>
<dbReference type="AlphaFoldDB" id="A0A172ZHY8"/>
<evidence type="ECO:0000256" key="1">
    <source>
        <dbReference type="ARBA" id="ARBA00009013"/>
    </source>
</evidence>
<name>A0A172ZHY8_9BACL</name>
<dbReference type="STRING" id="1616788.AR543_15430"/>
<dbReference type="SUPFAM" id="SSF52091">
    <property type="entry name" value="SpoIIaa-like"/>
    <property type="match status" value="1"/>
</dbReference>
<dbReference type="KEGG" id="pbv:AR543_15430"/>
<proteinExistence type="inferred from homology"/>
<dbReference type="EMBL" id="CP013023">
    <property type="protein sequence ID" value="ANF97254.1"/>
    <property type="molecule type" value="Genomic_DNA"/>
</dbReference>
<keyword evidence="5" id="KW-1185">Reference proteome</keyword>
<dbReference type="InterPro" id="IPR036513">
    <property type="entry name" value="STAS_dom_sf"/>
</dbReference>
<feature type="domain" description="STAS" evidence="3">
    <location>
        <begin position="18"/>
        <end position="103"/>
    </location>
</feature>
<evidence type="ECO:0000313" key="4">
    <source>
        <dbReference type="EMBL" id="ANF97254.1"/>
    </source>
</evidence>
<dbReference type="CDD" id="cd07043">
    <property type="entry name" value="STAS_anti-anti-sigma_factors"/>
    <property type="match status" value="1"/>
</dbReference>
<dbReference type="RefSeq" id="WP_060535367.1">
    <property type="nucleotide sequence ID" value="NZ_CP013023.1"/>
</dbReference>
<dbReference type="GO" id="GO:0043856">
    <property type="term" value="F:anti-sigma factor antagonist activity"/>
    <property type="evidence" value="ECO:0007669"/>
    <property type="project" value="InterPro"/>
</dbReference>